<dbReference type="AlphaFoldDB" id="A0AA88KXR4"/>
<organism evidence="5 6">
    <name type="scientific">Naegleria lovaniensis</name>
    <name type="common">Amoeba</name>
    <dbReference type="NCBI Taxonomy" id="51637"/>
    <lineage>
        <taxon>Eukaryota</taxon>
        <taxon>Discoba</taxon>
        <taxon>Heterolobosea</taxon>
        <taxon>Tetramitia</taxon>
        <taxon>Eutetramitia</taxon>
        <taxon>Vahlkampfiidae</taxon>
        <taxon>Naegleria</taxon>
    </lineage>
</organism>
<feature type="compositionally biased region" description="Polar residues" evidence="4">
    <location>
        <begin position="168"/>
        <end position="179"/>
    </location>
</feature>
<evidence type="ECO:0000313" key="5">
    <source>
        <dbReference type="EMBL" id="KAG2393400.1"/>
    </source>
</evidence>
<keyword evidence="6" id="KW-1185">Reference proteome</keyword>
<gene>
    <name evidence="5" type="ORF">C9374_006931</name>
</gene>
<dbReference type="EMBL" id="PYSW02000002">
    <property type="protein sequence ID" value="KAG2393400.1"/>
    <property type="molecule type" value="Genomic_DNA"/>
</dbReference>
<dbReference type="InterPro" id="IPR006973">
    <property type="entry name" value="Cwf_Cwc_15"/>
</dbReference>
<keyword evidence="3" id="KW-0508">mRNA splicing</keyword>
<name>A0AA88KXR4_NAELO</name>
<dbReference type="PANTHER" id="PTHR12718">
    <property type="entry name" value="CELL CYCLE CONTROL PROTEIN CWF15"/>
    <property type="match status" value="1"/>
</dbReference>
<dbReference type="Pfam" id="PF04889">
    <property type="entry name" value="Cwf_Cwc_15"/>
    <property type="match status" value="1"/>
</dbReference>
<evidence type="ECO:0000256" key="4">
    <source>
        <dbReference type="SAM" id="MobiDB-lite"/>
    </source>
</evidence>
<accession>A0AA88KXR4</accession>
<dbReference type="RefSeq" id="XP_044555294.1">
    <property type="nucleotide sequence ID" value="XM_044696846.1"/>
</dbReference>
<feature type="compositionally biased region" description="Acidic residues" evidence="4">
    <location>
        <begin position="121"/>
        <end position="146"/>
    </location>
</feature>
<dbReference type="Proteomes" id="UP000816034">
    <property type="component" value="Unassembled WGS sequence"/>
</dbReference>
<evidence type="ECO:0000256" key="1">
    <source>
        <dbReference type="ARBA" id="ARBA00006644"/>
    </source>
</evidence>
<protein>
    <recommendedName>
        <fullName evidence="7">Pre-mRNA-splicing factor CWC15</fullName>
    </recommendedName>
</protein>
<feature type="compositionally biased region" description="Basic and acidic residues" evidence="4">
    <location>
        <begin position="147"/>
        <end position="166"/>
    </location>
</feature>
<dbReference type="GeneID" id="68099385"/>
<comment type="similarity">
    <text evidence="1">Belongs to the CWC15 family.</text>
</comment>
<evidence type="ECO:0000256" key="3">
    <source>
        <dbReference type="ARBA" id="ARBA00023187"/>
    </source>
</evidence>
<proteinExistence type="inferred from homology"/>
<evidence type="ECO:0008006" key="7">
    <source>
        <dbReference type="Google" id="ProtNLM"/>
    </source>
</evidence>
<feature type="compositionally biased region" description="Basic and acidic residues" evidence="4">
    <location>
        <begin position="88"/>
        <end position="103"/>
    </location>
</feature>
<keyword evidence="2" id="KW-0507">mRNA processing</keyword>
<reference evidence="5 6" key="1">
    <citation type="journal article" date="2018" name="BMC Genomics">
        <title>The genome of Naegleria lovaniensis, the basis for a comparative approach to unravel pathogenicity factors of the human pathogenic amoeba N. fowleri.</title>
        <authorList>
            <person name="Liechti N."/>
            <person name="Schurch N."/>
            <person name="Bruggmann R."/>
            <person name="Wittwer M."/>
        </authorList>
    </citation>
    <scope>NUCLEOTIDE SEQUENCE [LARGE SCALE GENOMIC DNA]</scope>
    <source>
        <strain evidence="5 6">ATCC 30569</strain>
    </source>
</reference>
<dbReference type="GO" id="GO:0071013">
    <property type="term" value="C:catalytic step 2 spliceosome"/>
    <property type="evidence" value="ECO:0007669"/>
    <property type="project" value="TreeGrafter"/>
</dbReference>
<sequence length="235" mass="27656">MSSANRPTFNPAKATETQGGFKRYVPSHTQSMYLLPAHTVLKTRQIGQNSIEEVKQKDLKKELEDREKELKKKNTLQSLKQDQEEPEDKLLSIQDEKKEKEDSNSDEEKDSNPKKRKSKYDDEDEDLDSSSSDDSDDSDNSDDEELMKELARIKKESAEKEKKELQQRALTSNPLLQPINVQQQDEESFTVKRKWTDSTVFKNQAREEKQQKKKRFINDTTRNDYHKEFMNEFMK</sequence>
<comment type="caution">
    <text evidence="5">The sequence shown here is derived from an EMBL/GenBank/DDBJ whole genome shotgun (WGS) entry which is preliminary data.</text>
</comment>
<dbReference type="GO" id="GO:0003723">
    <property type="term" value="F:RNA binding"/>
    <property type="evidence" value="ECO:0007669"/>
    <property type="project" value="TreeGrafter"/>
</dbReference>
<feature type="region of interest" description="Disordered" evidence="4">
    <location>
        <begin position="1"/>
        <end position="23"/>
    </location>
</feature>
<evidence type="ECO:0000256" key="2">
    <source>
        <dbReference type="ARBA" id="ARBA00022664"/>
    </source>
</evidence>
<dbReference type="PANTHER" id="PTHR12718:SF2">
    <property type="entry name" value="SPLICEOSOME-ASSOCIATED PROTEIN CWC15 HOMOLOG"/>
    <property type="match status" value="1"/>
</dbReference>
<dbReference type="GO" id="GO:0045292">
    <property type="term" value="P:mRNA cis splicing, via spliceosome"/>
    <property type="evidence" value="ECO:0007669"/>
    <property type="project" value="TreeGrafter"/>
</dbReference>
<feature type="region of interest" description="Disordered" evidence="4">
    <location>
        <begin position="69"/>
        <end position="179"/>
    </location>
</feature>
<evidence type="ECO:0000313" key="6">
    <source>
        <dbReference type="Proteomes" id="UP000816034"/>
    </source>
</evidence>